<accession>A0AAV3QJI7</accession>
<dbReference type="EMBL" id="BAABME010004680">
    <property type="protein sequence ID" value="GAA0163202.1"/>
    <property type="molecule type" value="Genomic_DNA"/>
</dbReference>
<evidence type="ECO:0000313" key="3">
    <source>
        <dbReference type="Proteomes" id="UP001454036"/>
    </source>
</evidence>
<evidence type="ECO:0000313" key="2">
    <source>
        <dbReference type="EMBL" id="GAA0163202.1"/>
    </source>
</evidence>
<gene>
    <name evidence="2" type="ORF">LIER_19124</name>
</gene>
<feature type="region of interest" description="Disordered" evidence="1">
    <location>
        <begin position="73"/>
        <end position="101"/>
    </location>
</feature>
<dbReference type="AlphaFoldDB" id="A0AAV3QJI7"/>
<evidence type="ECO:0000256" key="1">
    <source>
        <dbReference type="SAM" id="MobiDB-lite"/>
    </source>
</evidence>
<keyword evidence="3" id="KW-1185">Reference proteome</keyword>
<name>A0AAV3QJI7_LITER</name>
<reference evidence="2 3" key="1">
    <citation type="submission" date="2024-01" db="EMBL/GenBank/DDBJ databases">
        <title>The complete chloroplast genome sequence of Lithospermum erythrorhizon: insights into the phylogenetic relationship among Boraginaceae species and the maternal lineages of purple gromwells.</title>
        <authorList>
            <person name="Okada T."/>
            <person name="Watanabe K."/>
        </authorList>
    </citation>
    <scope>NUCLEOTIDE SEQUENCE [LARGE SCALE GENOMIC DNA]</scope>
</reference>
<sequence length="101" mass="10865">MRDRLCRLRAGNKLWVFYVGGRRRCLRIETLPPRTPSTMEGIEGGAWSMEDGREQFVGFSVFELVAAAILGGSGGAPPPSGGGGGCHNHSSGHRLPEKRSN</sequence>
<dbReference type="Proteomes" id="UP001454036">
    <property type="component" value="Unassembled WGS sequence"/>
</dbReference>
<organism evidence="2 3">
    <name type="scientific">Lithospermum erythrorhizon</name>
    <name type="common">Purple gromwell</name>
    <name type="synonym">Lithospermum officinale var. erythrorhizon</name>
    <dbReference type="NCBI Taxonomy" id="34254"/>
    <lineage>
        <taxon>Eukaryota</taxon>
        <taxon>Viridiplantae</taxon>
        <taxon>Streptophyta</taxon>
        <taxon>Embryophyta</taxon>
        <taxon>Tracheophyta</taxon>
        <taxon>Spermatophyta</taxon>
        <taxon>Magnoliopsida</taxon>
        <taxon>eudicotyledons</taxon>
        <taxon>Gunneridae</taxon>
        <taxon>Pentapetalae</taxon>
        <taxon>asterids</taxon>
        <taxon>lamiids</taxon>
        <taxon>Boraginales</taxon>
        <taxon>Boraginaceae</taxon>
        <taxon>Boraginoideae</taxon>
        <taxon>Lithospermeae</taxon>
        <taxon>Lithospermum</taxon>
    </lineage>
</organism>
<comment type="caution">
    <text evidence="2">The sequence shown here is derived from an EMBL/GenBank/DDBJ whole genome shotgun (WGS) entry which is preliminary data.</text>
</comment>
<proteinExistence type="predicted"/>
<protein>
    <submittedName>
        <fullName evidence="2">Uncharacterized protein</fullName>
    </submittedName>
</protein>
<feature type="compositionally biased region" description="Gly residues" evidence="1">
    <location>
        <begin position="73"/>
        <end position="86"/>
    </location>
</feature>